<dbReference type="PRINTS" id="PR00038">
    <property type="entry name" value="HTHLUXR"/>
</dbReference>
<sequence>MLVGRETQLGLLASAVDRARAGGFAVVELSGEPGIGKTRMLGELARLAVAAGLTVHTCLATEFEQDVPYGLFADVLPGVRTPAQLRPLITGAALLADDVHWSDTASQALLEQLIRKPPPGPALIAVTYRTGRAPLRLAGAIARHPGVATRVPLPPLSPAEAGRLLAELPAPRQRLVARAGGGNPLFLHTLATMPEEVLAGVLAPAPGDRENTHRQVLIGLAAEVAAQPAPVRHVAETAAVVGGHAGVDLIAEVARLDAGTVADAIDRLHRIGVVDVRGTRLRFRHPLIRAAVYELTGPARRRDIHARTAAHLHAVRGEQHLLAHHVALSARDGDKQAAEVLLGAGRAYAYRAPAQAARWLGTALRIMPHDGPHDGRRAGAALWYARALARGGRLERSRAVLEELRDGPRRREAEMVCVVVARQLGDFAEAGALLERLLAGTPGSPAEEGRLRLELATVEAFREEPEASAAHAARALTLLASDRPGLVASAHVLRALAALYAGDDTGADLATATRHIDTAGDAELRPYVEVFAPLALAELGYGRLPDAAHHLSRARRMTDDLGTHSAVPYLLMFDAMLHTRLGRPGEALVLADDAAAAARDSGSPEMAAMAETVRMRPLLWVDGPEVATELAGRLLRERRPRSPAWRRILCGEAALARLAAGDPRGCLELLPASTPAHRQLRVFFQALRAVASARVGDTAAAAGCGADAVATAVSPYDRGVATHAQAVMAGRSGDARAAAARAARWFAEAGTPVEAAVCRGLAGDGTAAADLAGLGATWLAGTGGHPAVLTVREREVAGLVVEGLSNREIAERLFLSRRTVESHLNRVFAKLGVRSRTAMARRLGSGGP</sequence>
<keyword evidence="5" id="KW-1185">Reference proteome</keyword>
<dbReference type="PROSITE" id="PS00622">
    <property type="entry name" value="HTH_LUXR_1"/>
    <property type="match status" value="1"/>
</dbReference>
<evidence type="ECO:0000256" key="1">
    <source>
        <dbReference type="ARBA" id="ARBA00022741"/>
    </source>
</evidence>
<dbReference type="InterPro" id="IPR041664">
    <property type="entry name" value="AAA_16"/>
</dbReference>
<evidence type="ECO:0000259" key="3">
    <source>
        <dbReference type="PROSITE" id="PS50043"/>
    </source>
</evidence>
<dbReference type="SUPFAM" id="SSF48452">
    <property type="entry name" value="TPR-like"/>
    <property type="match status" value="1"/>
</dbReference>
<dbReference type="Gene3D" id="1.25.40.10">
    <property type="entry name" value="Tetratricopeptide repeat domain"/>
    <property type="match status" value="1"/>
</dbReference>
<keyword evidence="1" id="KW-0547">Nucleotide-binding</keyword>
<organism evidence="4 5">
    <name type="scientific">Pseudosporangium ferrugineum</name>
    <dbReference type="NCBI Taxonomy" id="439699"/>
    <lineage>
        <taxon>Bacteria</taxon>
        <taxon>Bacillati</taxon>
        <taxon>Actinomycetota</taxon>
        <taxon>Actinomycetes</taxon>
        <taxon>Micromonosporales</taxon>
        <taxon>Micromonosporaceae</taxon>
        <taxon>Pseudosporangium</taxon>
    </lineage>
</organism>
<dbReference type="SUPFAM" id="SSF46894">
    <property type="entry name" value="C-terminal effector domain of the bipartite response regulators"/>
    <property type="match status" value="1"/>
</dbReference>
<dbReference type="GO" id="GO:0005737">
    <property type="term" value="C:cytoplasm"/>
    <property type="evidence" value="ECO:0007669"/>
    <property type="project" value="TreeGrafter"/>
</dbReference>
<dbReference type="CDD" id="cd06170">
    <property type="entry name" value="LuxR_C_like"/>
    <property type="match status" value="1"/>
</dbReference>
<dbReference type="InterPro" id="IPR036388">
    <property type="entry name" value="WH-like_DNA-bd_sf"/>
</dbReference>
<dbReference type="InterPro" id="IPR011990">
    <property type="entry name" value="TPR-like_helical_dom_sf"/>
</dbReference>
<protein>
    <submittedName>
        <fullName evidence="4">AAA ATPase-like protein</fullName>
    </submittedName>
</protein>
<dbReference type="Gene3D" id="1.10.10.10">
    <property type="entry name" value="Winged helix-like DNA-binding domain superfamily/Winged helix DNA-binding domain"/>
    <property type="match status" value="1"/>
</dbReference>
<reference evidence="4 5" key="1">
    <citation type="submission" date="2018-03" db="EMBL/GenBank/DDBJ databases">
        <title>Genomic Encyclopedia of Archaeal and Bacterial Type Strains, Phase II (KMG-II): from individual species to whole genera.</title>
        <authorList>
            <person name="Goeker M."/>
        </authorList>
    </citation>
    <scope>NUCLEOTIDE SEQUENCE [LARGE SCALE GENOMIC DNA]</scope>
    <source>
        <strain evidence="4 5">DSM 45348</strain>
    </source>
</reference>
<dbReference type="EMBL" id="PVZG01000001">
    <property type="protein sequence ID" value="PRY33407.1"/>
    <property type="molecule type" value="Genomic_DNA"/>
</dbReference>
<comment type="caution">
    <text evidence="4">The sequence shown here is derived from an EMBL/GenBank/DDBJ whole genome shotgun (WGS) entry which is preliminary data.</text>
</comment>
<evidence type="ECO:0000313" key="5">
    <source>
        <dbReference type="Proteomes" id="UP000239209"/>
    </source>
</evidence>
<keyword evidence="2" id="KW-0067">ATP-binding</keyword>
<evidence type="ECO:0000256" key="2">
    <source>
        <dbReference type="ARBA" id="ARBA00022840"/>
    </source>
</evidence>
<dbReference type="Pfam" id="PF13191">
    <property type="entry name" value="AAA_16"/>
    <property type="match status" value="1"/>
</dbReference>
<dbReference type="InterPro" id="IPR016032">
    <property type="entry name" value="Sig_transdc_resp-reg_C-effctor"/>
</dbReference>
<evidence type="ECO:0000313" key="4">
    <source>
        <dbReference type="EMBL" id="PRY33407.1"/>
    </source>
</evidence>
<name>A0A2T0SJ15_9ACTN</name>
<accession>A0A2T0SJ15</accession>
<dbReference type="RefSeq" id="WP_281260425.1">
    <property type="nucleotide sequence ID" value="NZ_PVZG01000001.1"/>
</dbReference>
<gene>
    <name evidence="4" type="ORF">CLV70_101569</name>
</gene>
<dbReference type="SMART" id="SM00421">
    <property type="entry name" value="HTH_LUXR"/>
    <property type="match status" value="1"/>
</dbReference>
<dbReference type="InterPro" id="IPR027417">
    <property type="entry name" value="P-loop_NTPase"/>
</dbReference>
<proteinExistence type="predicted"/>
<dbReference type="InterPro" id="IPR000792">
    <property type="entry name" value="Tscrpt_reg_LuxR_C"/>
</dbReference>
<dbReference type="GO" id="GO:0003677">
    <property type="term" value="F:DNA binding"/>
    <property type="evidence" value="ECO:0007669"/>
    <property type="project" value="InterPro"/>
</dbReference>
<dbReference type="PANTHER" id="PTHR16305:SF35">
    <property type="entry name" value="TRANSCRIPTIONAL ACTIVATOR DOMAIN"/>
    <property type="match status" value="1"/>
</dbReference>
<dbReference type="PANTHER" id="PTHR16305">
    <property type="entry name" value="TESTICULAR SOLUBLE ADENYLYL CYCLASE"/>
    <property type="match status" value="1"/>
</dbReference>
<dbReference type="AlphaFoldDB" id="A0A2T0SJ15"/>
<dbReference type="Pfam" id="PF00196">
    <property type="entry name" value="GerE"/>
    <property type="match status" value="1"/>
</dbReference>
<dbReference type="PROSITE" id="PS50043">
    <property type="entry name" value="HTH_LUXR_2"/>
    <property type="match status" value="1"/>
</dbReference>
<dbReference type="GO" id="GO:0006355">
    <property type="term" value="P:regulation of DNA-templated transcription"/>
    <property type="evidence" value="ECO:0007669"/>
    <property type="project" value="InterPro"/>
</dbReference>
<dbReference type="Proteomes" id="UP000239209">
    <property type="component" value="Unassembled WGS sequence"/>
</dbReference>
<dbReference type="SUPFAM" id="SSF52540">
    <property type="entry name" value="P-loop containing nucleoside triphosphate hydrolases"/>
    <property type="match status" value="1"/>
</dbReference>
<feature type="domain" description="HTH luxR-type" evidence="3">
    <location>
        <begin position="782"/>
        <end position="847"/>
    </location>
</feature>
<dbReference type="GO" id="GO:0005524">
    <property type="term" value="F:ATP binding"/>
    <property type="evidence" value="ECO:0007669"/>
    <property type="project" value="UniProtKB-KW"/>
</dbReference>
<dbReference type="GO" id="GO:0004016">
    <property type="term" value="F:adenylate cyclase activity"/>
    <property type="evidence" value="ECO:0007669"/>
    <property type="project" value="TreeGrafter"/>
</dbReference>